<dbReference type="Pfam" id="PF13456">
    <property type="entry name" value="RVT_3"/>
    <property type="match status" value="1"/>
</dbReference>
<sequence length="89" mass="9725">MCGWWKLNCDGAAKGNPERTLGRGIIRDYTSHGVAGISCYYRVGTNLEAEAKDLLDGINLSLQLNVNQVQVELDSNILIQIMNGIFSAP</sequence>
<reference evidence="2 3" key="1">
    <citation type="submission" date="2024-11" db="EMBL/GenBank/DDBJ databases">
        <title>A near-complete genome assembly of Cinchona calisaya.</title>
        <authorList>
            <person name="Lian D.C."/>
            <person name="Zhao X.W."/>
            <person name="Wei L."/>
        </authorList>
    </citation>
    <scope>NUCLEOTIDE SEQUENCE [LARGE SCALE GENOMIC DNA]</scope>
    <source>
        <tissue evidence="2">Nenye</tissue>
    </source>
</reference>
<gene>
    <name evidence="2" type="ORF">ACH5RR_006700</name>
</gene>
<feature type="domain" description="RNase H type-1" evidence="1">
    <location>
        <begin position="8"/>
        <end position="84"/>
    </location>
</feature>
<dbReference type="SUPFAM" id="SSF53098">
    <property type="entry name" value="Ribonuclease H-like"/>
    <property type="match status" value="1"/>
</dbReference>
<keyword evidence="3" id="KW-1185">Reference proteome</keyword>
<dbReference type="AlphaFoldDB" id="A0ABD3AQ61"/>
<dbReference type="InterPro" id="IPR012337">
    <property type="entry name" value="RNaseH-like_sf"/>
</dbReference>
<proteinExistence type="predicted"/>
<dbReference type="CDD" id="cd06222">
    <property type="entry name" value="RNase_H_like"/>
    <property type="match status" value="1"/>
</dbReference>
<dbReference type="InterPro" id="IPR002156">
    <property type="entry name" value="RNaseH_domain"/>
</dbReference>
<accession>A0ABD3AQ61</accession>
<protein>
    <recommendedName>
        <fullName evidence="1">RNase H type-1 domain-containing protein</fullName>
    </recommendedName>
</protein>
<dbReference type="Gene3D" id="3.30.420.10">
    <property type="entry name" value="Ribonuclease H-like superfamily/Ribonuclease H"/>
    <property type="match status" value="1"/>
</dbReference>
<dbReference type="PANTHER" id="PTHR47723:SF20">
    <property type="entry name" value="RNASE H TYPE-1 DOMAIN-CONTAINING PROTEIN"/>
    <property type="match status" value="1"/>
</dbReference>
<evidence type="ECO:0000259" key="1">
    <source>
        <dbReference type="Pfam" id="PF13456"/>
    </source>
</evidence>
<dbReference type="InterPro" id="IPR053151">
    <property type="entry name" value="RNase_H-like"/>
</dbReference>
<name>A0ABD3AQ61_9GENT</name>
<comment type="caution">
    <text evidence="2">The sequence shown here is derived from an EMBL/GenBank/DDBJ whole genome shotgun (WGS) entry which is preliminary data.</text>
</comment>
<dbReference type="PANTHER" id="PTHR47723">
    <property type="entry name" value="OS05G0353850 PROTEIN"/>
    <property type="match status" value="1"/>
</dbReference>
<evidence type="ECO:0000313" key="2">
    <source>
        <dbReference type="EMBL" id="KAL3533179.1"/>
    </source>
</evidence>
<dbReference type="InterPro" id="IPR036397">
    <property type="entry name" value="RNaseH_sf"/>
</dbReference>
<dbReference type="Proteomes" id="UP001630127">
    <property type="component" value="Unassembled WGS sequence"/>
</dbReference>
<evidence type="ECO:0000313" key="3">
    <source>
        <dbReference type="Proteomes" id="UP001630127"/>
    </source>
</evidence>
<dbReference type="InterPro" id="IPR044730">
    <property type="entry name" value="RNase_H-like_dom_plant"/>
</dbReference>
<organism evidence="2 3">
    <name type="scientific">Cinchona calisaya</name>
    <dbReference type="NCBI Taxonomy" id="153742"/>
    <lineage>
        <taxon>Eukaryota</taxon>
        <taxon>Viridiplantae</taxon>
        <taxon>Streptophyta</taxon>
        <taxon>Embryophyta</taxon>
        <taxon>Tracheophyta</taxon>
        <taxon>Spermatophyta</taxon>
        <taxon>Magnoliopsida</taxon>
        <taxon>eudicotyledons</taxon>
        <taxon>Gunneridae</taxon>
        <taxon>Pentapetalae</taxon>
        <taxon>asterids</taxon>
        <taxon>lamiids</taxon>
        <taxon>Gentianales</taxon>
        <taxon>Rubiaceae</taxon>
        <taxon>Cinchonoideae</taxon>
        <taxon>Cinchoneae</taxon>
        <taxon>Cinchona</taxon>
    </lineage>
</organism>
<dbReference type="EMBL" id="JBJUIK010000003">
    <property type="protein sequence ID" value="KAL3533179.1"/>
    <property type="molecule type" value="Genomic_DNA"/>
</dbReference>